<proteinExistence type="predicted"/>
<organism evidence="1 2">
    <name type="scientific">Dictyobacter formicarum</name>
    <dbReference type="NCBI Taxonomy" id="2778368"/>
    <lineage>
        <taxon>Bacteria</taxon>
        <taxon>Bacillati</taxon>
        <taxon>Chloroflexota</taxon>
        <taxon>Ktedonobacteria</taxon>
        <taxon>Ktedonobacterales</taxon>
        <taxon>Dictyobacteraceae</taxon>
        <taxon>Dictyobacter</taxon>
    </lineage>
</organism>
<comment type="caution">
    <text evidence="1">The sequence shown here is derived from an EMBL/GenBank/DDBJ whole genome shotgun (WGS) entry which is preliminary data.</text>
</comment>
<dbReference type="EMBL" id="BNJJ01000022">
    <property type="protein sequence ID" value="GHO88224.1"/>
    <property type="molecule type" value="Genomic_DNA"/>
</dbReference>
<reference evidence="1 2" key="1">
    <citation type="journal article" date="2021" name="Int. J. Syst. Evol. Microbiol.">
        <title>Reticulibacter mediterranei gen. nov., sp. nov., within the new family Reticulibacteraceae fam. nov., and Ktedonospora formicarum gen. nov., sp. nov., Ktedonobacter robiniae sp. nov., Dictyobacter formicarum sp. nov. and Dictyobacter arantiisoli sp. nov., belonging to the class Ktedonobacteria.</title>
        <authorList>
            <person name="Yabe S."/>
            <person name="Zheng Y."/>
            <person name="Wang C.M."/>
            <person name="Sakai Y."/>
            <person name="Abe K."/>
            <person name="Yokota A."/>
            <person name="Donadio S."/>
            <person name="Cavaletti L."/>
            <person name="Monciardini P."/>
        </authorList>
    </citation>
    <scope>NUCLEOTIDE SEQUENCE [LARGE SCALE GENOMIC DNA]</scope>
    <source>
        <strain evidence="1 2">SOSP1-9</strain>
    </source>
</reference>
<gene>
    <name evidence="1" type="ORF">KSZ_62300</name>
</gene>
<sequence>MNEKEQLAWCQRNQAIVWFSKQGVKIKVSDFTGSTKGASLQQAIASIELFRQERKQVGEALKSLDQIRGQE</sequence>
<protein>
    <submittedName>
        <fullName evidence="1">Uncharacterized protein</fullName>
    </submittedName>
</protein>
<dbReference type="RefSeq" id="WP_201365833.1">
    <property type="nucleotide sequence ID" value="NZ_BNJJ01000022.1"/>
</dbReference>
<evidence type="ECO:0000313" key="1">
    <source>
        <dbReference type="EMBL" id="GHO88224.1"/>
    </source>
</evidence>
<name>A0ABQ3VRA5_9CHLR</name>
<accession>A0ABQ3VRA5</accession>
<keyword evidence="2" id="KW-1185">Reference proteome</keyword>
<dbReference type="Proteomes" id="UP000635565">
    <property type="component" value="Unassembled WGS sequence"/>
</dbReference>
<evidence type="ECO:0000313" key="2">
    <source>
        <dbReference type="Proteomes" id="UP000635565"/>
    </source>
</evidence>